<dbReference type="EMBL" id="CP060244">
    <property type="protein sequence ID" value="QNT77763.1"/>
    <property type="molecule type" value="Genomic_DNA"/>
</dbReference>
<organism evidence="1 2">
    <name type="scientific">Entomobacter blattae</name>
    <dbReference type="NCBI Taxonomy" id="2762277"/>
    <lineage>
        <taxon>Bacteria</taxon>
        <taxon>Pseudomonadati</taxon>
        <taxon>Pseudomonadota</taxon>
        <taxon>Alphaproteobacteria</taxon>
        <taxon>Acetobacterales</taxon>
        <taxon>Acetobacteraceae</taxon>
        <taxon>Entomobacter</taxon>
    </lineage>
</organism>
<gene>
    <name evidence="1" type="primary">coaA</name>
    <name evidence="1" type="ORF">JGUZn3_05160</name>
</gene>
<dbReference type="PANTHER" id="PTHR10285">
    <property type="entry name" value="URIDINE KINASE"/>
    <property type="match status" value="1"/>
</dbReference>
<keyword evidence="1" id="KW-0418">Kinase</keyword>
<dbReference type="Gene3D" id="3.40.50.300">
    <property type="entry name" value="P-loop containing nucleotide triphosphate hydrolases"/>
    <property type="match status" value="2"/>
</dbReference>
<evidence type="ECO:0000313" key="1">
    <source>
        <dbReference type="EMBL" id="QNT77763.1"/>
    </source>
</evidence>
<dbReference type="SUPFAM" id="SSF52540">
    <property type="entry name" value="P-loop containing nucleoside triphosphate hydrolases"/>
    <property type="match status" value="1"/>
</dbReference>
<sequence length="214" mass="23976">MVKRVASQKKYLSFQEGGSLVKQYAVTGTRCILGLCGVPGIGKSTLAAQLVHEIGEQAIVVSMDGFHLANTVLEALGRRQRKGAPDTFDVVGYIALLKRLRTPGRLPVYAPEFRREIEEAIAGALAITEDHKVIITEGNYLLGEGLWTGVLPLLDECWFLERDEQARKRQLLDRHMAFGKTQQEAAQWVEKVDEKNAEYIRKTKIRATRILTLD</sequence>
<dbReference type="Proteomes" id="UP000516349">
    <property type="component" value="Chromosome"/>
</dbReference>
<dbReference type="InterPro" id="IPR027417">
    <property type="entry name" value="P-loop_NTPase"/>
</dbReference>
<dbReference type="AlphaFoldDB" id="A0A7H1NPQ3"/>
<evidence type="ECO:0000313" key="2">
    <source>
        <dbReference type="Proteomes" id="UP000516349"/>
    </source>
</evidence>
<dbReference type="GO" id="GO:0004594">
    <property type="term" value="F:pantothenate kinase activity"/>
    <property type="evidence" value="ECO:0007669"/>
    <property type="project" value="UniProtKB-EC"/>
</dbReference>
<accession>A0A7H1NPQ3</accession>
<dbReference type="RefSeq" id="WP_203414181.1">
    <property type="nucleotide sequence ID" value="NZ_CP060244.1"/>
</dbReference>
<proteinExistence type="predicted"/>
<reference evidence="1 2" key="1">
    <citation type="submission" date="2020-08" db="EMBL/GenBank/DDBJ databases">
        <title>Complete genome sequence of Entomobacter blattae G55GP.</title>
        <authorList>
            <person name="Poehlein A."/>
            <person name="Guzman J."/>
            <person name="Daniel R."/>
            <person name="Vilcinskas A."/>
        </authorList>
    </citation>
    <scope>NUCLEOTIDE SEQUENCE [LARGE SCALE GENOMIC DNA]</scope>
    <source>
        <strain evidence="1 2">G55GP</strain>
    </source>
</reference>
<dbReference type="EC" id="2.7.1.33" evidence="1"/>
<name>A0A7H1NPQ3_9PROT</name>
<keyword evidence="1" id="KW-0808">Transferase</keyword>
<dbReference type="NCBIfam" id="NF006743">
    <property type="entry name" value="PRK09270.1-2"/>
    <property type="match status" value="1"/>
</dbReference>
<keyword evidence="2" id="KW-1185">Reference proteome</keyword>
<protein>
    <submittedName>
        <fullName evidence="1">Pantothenate kinase</fullName>
        <ecNumber evidence="1">2.7.1.33</ecNumber>
    </submittedName>
</protein>
<dbReference type="KEGG" id="ebla:JGUZn3_05160"/>